<feature type="region of interest" description="Disordered" evidence="1">
    <location>
        <begin position="1"/>
        <end position="26"/>
    </location>
</feature>
<gene>
    <name evidence="2" type="ORF">L345_16429</name>
</gene>
<name>V8N8F9_OPHHA</name>
<dbReference type="EMBL" id="AZIM01007650">
    <property type="protein sequence ID" value="ETE57852.1"/>
    <property type="molecule type" value="Genomic_DNA"/>
</dbReference>
<feature type="non-terminal residue" evidence="2">
    <location>
        <position position="166"/>
    </location>
</feature>
<evidence type="ECO:0000256" key="1">
    <source>
        <dbReference type="SAM" id="MobiDB-lite"/>
    </source>
</evidence>
<protein>
    <submittedName>
        <fullName evidence="2">Uncharacterized protein</fullName>
    </submittedName>
</protein>
<reference evidence="2 3" key="1">
    <citation type="journal article" date="2013" name="Proc. Natl. Acad. Sci. U.S.A.">
        <title>The king cobra genome reveals dynamic gene evolution and adaptation in the snake venom system.</title>
        <authorList>
            <person name="Vonk F.J."/>
            <person name="Casewell N.R."/>
            <person name="Henkel C.V."/>
            <person name="Heimberg A.M."/>
            <person name="Jansen H.J."/>
            <person name="McCleary R.J."/>
            <person name="Kerkkamp H.M."/>
            <person name="Vos R.A."/>
            <person name="Guerreiro I."/>
            <person name="Calvete J.J."/>
            <person name="Wuster W."/>
            <person name="Woods A.E."/>
            <person name="Logan J.M."/>
            <person name="Harrison R.A."/>
            <person name="Castoe T.A."/>
            <person name="de Koning A.P."/>
            <person name="Pollock D.D."/>
            <person name="Yandell M."/>
            <person name="Calderon D."/>
            <person name="Renjifo C."/>
            <person name="Currier R.B."/>
            <person name="Salgado D."/>
            <person name="Pla D."/>
            <person name="Sanz L."/>
            <person name="Hyder A.S."/>
            <person name="Ribeiro J.M."/>
            <person name="Arntzen J.W."/>
            <person name="van den Thillart G.E."/>
            <person name="Boetzer M."/>
            <person name="Pirovano W."/>
            <person name="Dirks R.P."/>
            <person name="Spaink H.P."/>
            <person name="Duboule D."/>
            <person name="McGlinn E."/>
            <person name="Kini R.M."/>
            <person name="Richardson M.K."/>
        </authorList>
    </citation>
    <scope>NUCLEOTIDE SEQUENCE</scope>
    <source>
        <tissue evidence="2">Blood</tissue>
    </source>
</reference>
<proteinExistence type="predicted"/>
<dbReference type="AlphaFoldDB" id="V8N8F9"/>
<evidence type="ECO:0000313" key="3">
    <source>
        <dbReference type="Proteomes" id="UP000018936"/>
    </source>
</evidence>
<accession>V8N8F9</accession>
<keyword evidence="3" id="KW-1185">Reference proteome</keyword>
<dbReference type="Proteomes" id="UP000018936">
    <property type="component" value="Unassembled WGS sequence"/>
</dbReference>
<sequence>LHRKSTTNPVSPITQSSAQSSDPVLNSRSNLLVTGNKMDNLINGTNEVFTTTEYDYSDMFLAEQTCQRDVSFTTCLVAEEKINLVPPTIWEHQPLAANKSIPLALSPPTTSPHPSCNFLFSCPSFSAYSSEKPLGCFFGKHLKNEKILGKQNIIFTKLFFGIGNVS</sequence>
<comment type="caution">
    <text evidence="2">The sequence shown here is derived from an EMBL/GenBank/DDBJ whole genome shotgun (WGS) entry which is preliminary data.</text>
</comment>
<evidence type="ECO:0000313" key="2">
    <source>
        <dbReference type="EMBL" id="ETE57852.1"/>
    </source>
</evidence>
<feature type="non-terminal residue" evidence="2">
    <location>
        <position position="1"/>
    </location>
</feature>
<organism evidence="2 3">
    <name type="scientific">Ophiophagus hannah</name>
    <name type="common">King cobra</name>
    <name type="synonym">Naja hannah</name>
    <dbReference type="NCBI Taxonomy" id="8665"/>
    <lineage>
        <taxon>Eukaryota</taxon>
        <taxon>Metazoa</taxon>
        <taxon>Chordata</taxon>
        <taxon>Craniata</taxon>
        <taxon>Vertebrata</taxon>
        <taxon>Euteleostomi</taxon>
        <taxon>Lepidosauria</taxon>
        <taxon>Squamata</taxon>
        <taxon>Bifurcata</taxon>
        <taxon>Unidentata</taxon>
        <taxon>Episquamata</taxon>
        <taxon>Toxicofera</taxon>
        <taxon>Serpentes</taxon>
        <taxon>Colubroidea</taxon>
        <taxon>Elapidae</taxon>
        <taxon>Elapinae</taxon>
        <taxon>Ophiophagus</taxon>
    </lineage>
</organism>